<evidence type="ECO:0000256" key="6">
    <source>
        <dbReference type="ARBA" id="ARBA00022989"/>
    </source>
</evidence>
<feature type="transmembrane region" description="Helical" evidence="8">
    <location>
        <begin position="160"/>
        <end position="180"/>
    </location>
</feature>
<evidence type="ECO:0000256" key="7">
    <source>
        <dbReference type="ARBA" id="ARBA00023136"/>
    </source>
</evidence>
<dbReference type="GO" id="GO:0005886">
    <property type="term" value="C:plasma membrane"/>
    <property type="evidence" value="ECO:0007669"/>
    <property type="project" value="UniProtKB-SubCell"/>
</dbReference>
<evidence type="ECO:0000256" key="3">
    <source>
        <dbReference type="ARBA" id="ARBA00022448"/>
    </source>
</evidence>
<proteinExistence type="inferred from homology"/>
<feature type="transmembrane region" description="Helical" evidence="8">
    <location>
        <begin position="231"/>
        <end position="249"/>
    </location>
</feature>
<feature type="transmembrane region" description="Helical" evidence="8">
    <location>
        <begin position="29"/>
        <end position="48"/>
    </location>
</feature>
<keyword evidence="5 8" id="KW-0812">Transmembrane</keyword>
<keyword evidence="6 8" id="KW-1133">Transmembrane helix</keyword>
<keyword evidence="7 8" id="KW-0472">Membrane</keyword>
<dbReference type="EMBL" id="GU474938">
    <property type="protein sequence ID" value="ADI20179.1"/>
    <property type="molecule type" value="Genomic_DNA"/>
</dbReference>
<dbReference type="AlphaFoldDB" id="E0Y0I8"/>
<dbReference type="PANTHER" id="PTHR30269">
    <property type="entry name" value="TRANSMEMBRANE PROTEIN YFCA"/>
    <property type="match status" value="1"/>
</dbReference>
<protein>
    <recommendedName>
        <fullName evidence="8">Probable membrane transporter protein</fullName>
    </recommendedName>
</protein>
<dbReference type="InterPro" id="IPR002781">
    <property type="entry name" value="TM_pro_TauE-like"/>
</dbReference>
<accession>E0Y0I8</accession>
<keyword evidence="3" id="KW-0813">Transport</keyword>
<name>E0Y0I8_9PROT</name>
<evidence type="ECO:0000313" key="9">
    <source>
        <dbReference type="EMBL" id="ADI20179.1"/>
    </source>
</evidence>
<feature type="transmembrane region" description="Helical" evidence="8">
    <location>
        <begin position="76"/>
        <end position="96"/>
    </location>
</feature>
<evidence type="ECO:0000256" key="4">
    <source>
        <dbReference type="ARBA" id="ARBA00022475"/>
    </source>
</evidence>
<feature type="transmembrane region" description="Helical" evidence="8">
    <location>
        <begin position="103"/>
        <end position="120"/>
    </location>
</feature>
<evidence type="ECO:0000256" key="2">
    <source>
        <dbReference type="ARBA" id="ARBA00009142"/>
    </source>
</evidence>
<feature type="transmembrane region" description="Helical" evidence="8">
    <location>
        <begin position="192"/>
        <end position="219"/>
    </location>
</feature>
<keyword evidence="4 8" id="KW-1003">Cell membrane</keyword>
<comment type="similarity">
    <text evidence="2 8">Belongs to the 4-toluene sulfonate uptake permease (TSUP) (TC 2.A.102) family.</text>
</comment>
<dbReference type="InterPro" id="IPR052017">
    <property type="entry name" value="TSUP"/>
</dbReference>
<feature type="transmembrane region" description="Helical" evidence="8">
    <location>
        <begin position="132"/>
        <end position="153"/>
    </location>
</feature>
<evidence type="ECO:0000256" key="1">
    <source>
        <dbReference type="ARBA" id="ARBA00004651"/>
    </source>
</evidence>
<evidence type="ECO:0000256" key="8">
    <source>
        <dbReference type="RuleBase" id="RU363041"/>
    </source>
</evidence>
<dbReference type="Pfam" id="PF01925">
    <property type="entry name" value="TauE"/>
    <property type="match status" value="1"/>
</dbReference>
<sequence length="251" mass="26793">MIDLTINLLILFFFLGLFAGFFDSISGGGGLLTIPVMLIAGVPPLVALGTNKLQGLFGTASATITFAMRGHLNFKALWPTALLCFFASIIGALIASHIPEKKLAVFLPYVLILIAFYFGLSKNMNSPNEKPILPFFVLACIILPIIGLYDGVFGPGAGSFYMLAFISIGGLGIIQATAQTKLMNFSSNIGGFIYFSIIGAVNWEIGLTMGCGQILGSTIGARLAIKKGIKIIKPLLVTVCILTALRLLYQY</sequence>
<evidence type="ECO:0000256" key="5">
    <source>
        <dbReference type="ARBA" id="ARBA00022692"/>
    </source>
</evidence>
<dbReference type="PANTHER" id="PTHR30269:SF0">
    <property type="entry name" value="MEMBRANE TRANSPORTER PROTEIN YFCA-RELATED"/>
    <property type="match status" value="1"/>
</dbReference>
<reference evidence="9" key="1">
    <citation type="journal article" date="2011" name="Environ. Microbiol.">
        <title>Time-series analyses of Monterey Bay coastal microbial picoplankton using a 'genome proxy' microarray.</title>
        <authorList>
            <person name="Rich V.I."/>
            <person name="Pham V.D."/>
            <person name="Eppley J."/>
            <person name="Shi Y."/>
            <person name="DeLong E.F."/>
        </authorList>
    </citation>
    <scope>NUCLEOTIDE SEQUENCE</scope>
</reference>
<organism evidence="9">
    <name type="scientific">uncultured alpha proteobacterium EB080_L06A09</name>
    <dbReference type="NCBI Taxonomy" id="710794"/>
    <lineage>
        <taxon>Bacteria</taxon>
        <taxon>Pseudomonadati</taxon>
        <taxon>Pseudomonadota</taxon>
        <taxon>Alphaproteobacteria</taxon>
        <taxon>environmental samples</taxon>
    </lineage>
</organism>
<comment type="subcellular location">
    <subcellularLocation>
        <location evidence="1 8">Cell membrane</location>
        <topology evidence="1 8">Multi-pass membrane protein</topology>
    </subcellularLocation>
</comment>
<feature type="transmembrane region" description="Helical" evidence="8">
    <location>
        <begin position="6"/>
        <end position="22"/>
    </location>
</feature>